<sequence length="149" mass="16795">MSRVLLVFFPPPPPLFLHICVLFRSHSGIRRCRAATEGGRPCYPRNCAATSTNLPLRAVHSHYRGKKINGSPTSNNIEEKNKAPILTQSVCASFSEPETMKKLNTKTPFLSEEEDHNKQKKWITALLFITLIIVTLLILEPPESTSRVR</sequence>
<reference evidence="1 2" key="2">
    <citation type="journal article" date="2022" name="Mol. Ecol. Resour.">
        <title>The genomes of chicory, endive, great burdock and yacon provide insights into Asteraceae paleo-polyploidization history and plant inulin production.</title>
        <authorList>
            <person name="Fan W."/>
            <person name="Wang S."/>
            <person name="Wang H."/>
            <person name="Wang A."/>
            <person name="Jiang F."/>
            <person name="Liu H."/>
            <person name="Zhao H."/>
            <person name="Xu D."/>
            <person name="Zhang Y."/>
        </authorList>
    </citation>
    <scope>NUCLEOTIDE SEQUENCE [LARGE SCALE GENOMIC DNA]</scope>
    <source>
        <strain evidence="2">cv. Yunnan</strain>
        <tissue evidence="1">Leaves</tissue>
    </source>
</reference>
<reference evidence="2" key="1">
    <citation type="journal article" date="2022" name="Mol. Ecol. Resour.">
        <title>The genomes of chicory, endive, great burdock and yacon provide insights into Asteraceae palaeo-polyploidization history and plant inulin production.</title>
        <authorList>
            <person name="Fan W."/>
            <person name="Wang S."/>
            <person name="Wang H."/>
            <person name="Wang A."/>
            <person name="Jiang F."/>
            <person name="Liu H."/>
            <person name="Zhao H."/>
            <person name="Xu D."/>
            <person name="Zhang Y."/>
        </authorList>
    </citation>
    <scope>NUCLEOTIDE SEQUENCE [LARGE SCALE GENOMIC DNA]</scope>
    <source>
        <strain evidence="2">cv. Yunnan</strain>
    </source>
</reference>
<evidence type="ECO:0000313" key="1">
    <source>
        <dbReference type="EMBL" id="KAI3814511.1"/>
    </source>
</evidence>
<dbReference type="EMBL" id="CM042022">
    <property type="protein sequence ID" value="KAI3814511.1"/>
    <property type="molecule type" value="Genomic_DNA"/>
</dbReference>
<accession>A0ACB9J446</accession>
<protein>
    <submittedName>
        <fullName evidence="1">Uncharacterized protein</fullName>
    </submittedName>
</protein>
<keyword evidence="2" id="KW-1185">Reference proteome</keyword>
<comment type="caution">
    <text evidence="1">The sequence shown here is derived from an EMBL/GenBank/DDBJ whole genome shotgun (WGS) entry which is preliminary data.</text>
</comment>
<organism evidence="1 2">
    <name type="scientific">Smallanthus sonchifolius</name>
    <dbReference type="NCBI Taxonomy" id="185202"/>
    <lineage>
        <taxon>Eukaryota</taxon>
        <taxon>Viridiplantae</taxon>
        <taxon>Streptophyta</taxon>
        <taxon>Embryophyta</taxon>
        <taxon>Tracheophyta</taxon>
        <taxon>Spermatophyta</taxon>
        <taxon>Magnoliopsida</taxon>
        <taxon>eudicotyledons</taxon>
        <taxon>Gunneridae</taxon>
        <taxon>Pentapetalae</taxon>
        <taxon>asterids</taxon>
        <taxon>campanulids</taxon>
        <taxon>Asterales</taxon>
        <taxon>Asteraceae</taxon>
        <taxon>Asteroideae</taxon>
        <taxon>Heliantheae alliance</taxon>
        <taxon>Millerieae</taxon>
        <taxon>Smallanthus</taxon>
    </lineage>
</organism>
<proteinExistence type="predicted"/>
<evidence type="ECO:0000313" key="2">
    <source>
        <dbReference type="Proteomes" id="UP001056120"/>
    </source>
</evidence>
<name>A0ACB9J446_9ASTR</name>
<dbReference type="Proteomes" id="UP001056120">
    <property type="component" value="Linkage Group LG05"/>
</dbReference>
<gene>
    <name evidence="1" type="ORF">L1987_14151</name>
</gene>